<dbReference type="Gene3D" id="3.40.50.300">
    <property type="entry name" value="P-loop containing nucleotide triphosphate hydrolases"/>
    <property type="match status" value="1"/>
</dbReference>
<dbReference type="Proteomes" id="UP001206925">
    <property type="component" value="Unassembled WGS sequence"/>
</dbReference>
<organism evidence="1 2">
    <name type="scientific">Ambrosia artemisiifolia</name>
    <name type="common">Common ragweed</name>
    <dbReference type="NCBI Taxonomy" id="4212"/>
    <lineage>
        <taxon>Eukaryota</taxon>
        <taxon>Viridiplantae</taxon>
        <taxon>Streptophyta</taxon>
        <taxon>Embryophyta</taxon>
        <taxon>Tracheophyta</taxon>
        <taxon>Spermatophyta</taxon>
        <taxon>Magnoliopsida</taxon>
        <taxon>eudicotyledons</taxon>
        <taxon>Gunneridae</taxon>
        <taxon>Pentapetalae</taxon>
        <taxon>asterids</taxon>
        <taxon>campanulids</taxon>
        <taxon>Asterales</taxon>
        <taxon>Asteraceae</taxon>
        <taxon>Asteroideae</taxon>
        <taxon>Heliantheae alliance</taxon>
        <taxon>Heliantheae</taxon>
        <taxon>Ambrosia</taxon>
    </lineage>
</organism>
<dbReference type="SUPFAM" id="SSF52540">
    <property type="entry name" value="P-loop containing nucleoside triphosphate hydrolases"/>
    <property type="match status" value="1"/>
</dbReference>
<evidence type="ECO:0000313" key="1">
    <source>
        <dbReference type="EMBL" id="KAI7734581.1"/>
    </source>
</evidence>
<accession>A0AAD5C3B9</accession>
<sequence length="62" mass="6742">MRSNAAVIDLTNASIMANNLEEYRVYVHRSGRTARASADGCSIALISLKESSKFASLCRSFS</sequence>
<reference evidence="1" key="1">
    <citation type="submission" date="2022-06" db="EMBL/GenBank/DDBJ databases">
        <title>Uncovering the hologenomic basis of an extraordinary plant invasion.</title>
        <authorList>
            <person name="Bieker V.C."/>
            <person name="Martin M.D."/>
            <person name="Gilbert T."/>
            <person name="Hodgins K."/>
            <person name="Battlay P."/>
            <person name="Petersen B."/>
            <person name="Wilson J."/>
        </authorList>
    </citation>
    <scope>NUCLEOTIDE SEQUENCE</scope>
    <source>
        <strain evidence="1">AA19_3_7</strain>
        <tissue evidence="1">Leaf</tissue>
    </source>
</reference>
<keyword evidence="2" id="KW-1185">Reference proteome</keyword>
<comment type="caution">
    <text evidence="1">The sequence shown here is derived from an EMBL/GenBank/DDBJ whole genome shotgun (WGS) entry which is preliminary data.</text>
</comment>
<proteinExistence type="predicted"/>
<name>A0AAD5C3B9_AMBAR</name>
<feature type="non-terminal residue" evidence="1">
    <location>
        <position position="1"/>
    </location>
</feature>
<dbReference type="InterPro" id="IPR027417">
    <property type="entry name" value="P-loop_NTPase"/>
</dbReference>
<gene>
    <name evidence="1" type="ORF">M8C21_009833</name>
</gene>
<evidence type="ECO:0000313" key="2">
    <source>
        <dbReference type="Proteomes" id="UP001206925"/>
    </source>
</evidence>
<dbReference type="AlphaFoldDB" id="A0AAD5C3B9"/>
<protein>
    <submittedName>
        <fullName evidence="1">Uncharacterized protein</fullName>
    </submittedName>
</protein>
<dbReference type="EMBL" id="JAMZMK010009690">
    <property type="protein sequence ID" value="KAI7734581.1"/>
    <property type="molecule type" value="Genomic_DNA"/>
</dbReference>